<comment type="caution">
    <text evidence="3">The sequence shown here is derived from an EMBL/GenBank/DDBJ whole genome shotgun (WGS) entry which is preliminary data.</text>
</comment>
<keyword evidence="4" id="KW-1185">Reference proteome</keyword>
<dbReference type="InterPro" id="IPR036305">
    <property type="entry name" value="RGS_sf"/>
</dbReference>
<dbReference type="PANTHER" id="PTHR39466">
    <property type="entry name" value="RGS DOMAIN-CONTAINING PROTEIN"/>
    <property type="match status" value="1"/>
</dbReference>
<reference evidence="3" key="1">
    <citation type="journal article" date="2020" name="Stud. Mycol.">
        <title>101 Dothideomycetes genomes: a test case for predicting lifestyles and emergence of pathogens.</title>
        <authorList>
            <person name="Haridas S."/>
            <person name="Albert R."/>
            <person name="Binder M."/>
            <person name="Bloem J."/>
            <person name="Labutti K."/>
            <person name="Salamov A."/>
            <person name="Andreopoulos B."/>
            <person name="Baker S."/>
            <person name="Barry K."/>
            <person name="Bills G."/>
            <person name="Bluhm B."/>
            <person name="Cannon C."/>
            <person name="Castanera R."/>
            <person name="Culley D."/>
            <person name="Daum C."/>
            <person name="Ezra D."/>
            <person name="Gonzalez J."/>
            <person name="Henrissat B."/>
            <person name="Kuo A."/>
            <person name="Liang C."/>
            <person name="Lipzen A."/>
            <person name="Lutzoni F."/>
            <person name="Magnuson J."/>
            <person name="Mondo S."/>
            <person name="Nolan M."/>
            <person name="Ohm R."/>
            <person name="Pangilinan J."/>
            <person name="Park H.-J."/>
            <person name="Ramirez L."/>
            <person name="Alfaro M."/>
            <person name="Sun H."/>
            <person name="Tritt A."/>
            <person name="Yoshinaga Y."/>
            <person name="Zwiers L.-H."/>
            <person name="Turgeon B."/>
            <person name="Goodwin S."/>
            <person name="Spatafora J."/>
            <person name="Crous P."/>
            <person name="Grigoriev I."/>
        </authorList>
    </citation>
    <scope>NUCLEOTIDE SEQUENCE</scope>
    <source>
        <strain evidence="3">CBS 260.36</strain>
    </source>
</reference>
<feature type="transmembrane region" description="Helical" evidence="2">
    <location>
        <begin position="251"/>
        <end position="272"/>
    </location>
</feature>
<dbReference type="OrthoDB" id="3232309at2759"/>
<evidence type="ECO:0008006" key="5">
    <source>
        <dbReference type="Google" id="ProtNLM"/>
    </source>
</evidence>
<feature type="transmembrane region" description="Helical" evidence="2">
    <location>
        <begin position="217"/>
        <end position="239"/>
    </location>
</feature>
<protein>
    <recommendedName>
        <fullName evidence="5">RGS domain-containing protein</fullName>
    </recommendedName>
</protein>
<accession>A0A9P4ME34</accession>
<dbReference type="SUPFAM" id="SSF48097">
    <property type="entry name" value="Regulator of G-protein signaling, RGS"/>
    <property type="match status" value="1"/>
</dbReference>
<keyword evidence="2" id="KW-0812">Transmembrane</keyword>
<keyword evidence="2" id="KW-1133">Transmembrane helix</keyword>
<feature type="compositionally biased region" description="Basic and acidic residues" evidence="1">
    <location>
        <begin position="71"/>
        <end position="83"/>
    </location>
</feature>
<feature type="transmembrane region" description="Helical" evidence="2">
    <location>
        <begin position="349"/>
        <end position="373"/>
    </location>
</feature>
<dbReference type="Gene3D" id="1.10.167.10">
    <property type="entry name" value="Regulator of G-protein Signalling 4, domain 2"/>
    <property type="match status" value="1"/>
</dbReference>
<dbReference type="EMBL" id="ML996091">
    <property type="protein sequence ID" value="KAF2149532.1"/>
    <property type="molecule type" value="Genomic_DNA"/>
</dbReference>
<organism evidence="3 4">
    <name type="scientific">Myriangium duriaei CBS 260.36</name>
    <dbReference type="NCBI Taxonomy" id="1168546"/>
    <lineage>
        <taxon>Eukaryota</taxon>
        <taxon>Fungi</taxon>
        <taxon>Dikarya</taxon>
        <taxon>Ascomycota</taxon>
        <taxon>Pezizomycotina</taxon>
        <taxon>Dothideomycetes</taxon>
        <taxon>Dothideomycetidae</taxon>
        <taxon>Myriangiales</taxon>
        <taxon>Myriangiaceae</taxon>
        <taxon>Myriangium</taxon>
    </lineage>
</organism>
<evidence type="ECO:0000313" key="3">
    <source>
        <dbReference type="EMBL" id="KAF2149532.1"/>
    </source>
</evidence>
<name>A0A9P4ME34_9PEZI</name>
<dbReference type="InterPro" id="IPR044926">
    <property type="entry name" value="RGS_subdomain_2"/>
</dbReference>
<proteinExistence type="predicted"/>
<keyword evidence="2" id="KW-0472">Membrane</keyword>
<feature type="compositionally biased region" description="Basic and acidic residues" evidence="1">
    <location>
        <begin position="93"/>
        <end position="106"/>
    </location>
</feature>
<gene>
    <name evidence="3" type="ORF">K461DRAFT_281915</name>
</gene>
<dbReference type="AlphaFoldDB" id="A0A9P4ME34"/>
<evidence type="ECO:0000256" key="2">
    <source>
        <dbReference type="SAM" id="Phobius"/>
    </source>
</evidence>
<evidence type="ECO:0000256" key="1">
    <source>
        <dbReference type="SAM" id="MobiDB-lite"/>
    </source>
</evidence>
<dbReference type="PANTHER" id="PTHR39466:SF1">
    <property type="entry name" value="RGS DOMAIN-CONTAINING PROTEIN"/>
    <property type="match status" value="1"/>
</dbReference>
<evidence type="ECO:0000313" key="4">
    <source>
        <dbReference type="Proteomes" id="UP000799439"/>
    </source>
</evidence>
<feature type="region of interest" description="Disordered" evidence="1">
    <location>
        <begin position="71"/>
        <end position="111"/>
    </location>
</feature>
<dbReference type="Proteomes" id="UP000799439">
    <property type="component" value="Unassembled WGS sequence"/>
</dbReference>
<sequence length="377" mass="42532">MYIEHDAENLQFYLWCRDYTERFEKLPASEKALSPEWSSIQTDADVNAVYSAHKKLDPSIAAAFQGTDFHKSPRTGAKEHDPFADDWTSMRSSTEKRDMSESDTIRTDAPSAVSEATIAAKADEAFGDSGLKWAPFTTQPFRQEINRIVNVYFATGGARQLNLSDRERSAVMHGLQNTTHPSALRIALTSVEWSLRRQAHPNFIRWAICNGNRPRTIFARGLGVFVIVAGIIADLLITLSSASRGWRVLPFLGYLIGISTLFAGYKGMCVVLHGMHHRHIRPWELFADEDDTSIETQDMSNKSNESIASNSYEDQPWVAKYQKRNFIRKIFDREVWIQEPALRQIQDTIFIQSLLIAAIIGGILIGIFCAVPAGRLY</sequence>